<keyword evidence="6" id="KW-0812">Transmembrane</keyword>
<comment type="similarity">
    <text evidence="4">Belongs to the cytochrome P450 family.</text>
</comment>
<dbReference type="PRINTS" id="PR00463">
    <property type="entry name" value="EP450I"/>
</dbReference>
<keyword evidence="5 13" id="KW-0349">Heme</keyword>
<dbReference type="GO" id="GO:0016705">
    <property type="term" value="F:oxidoreductase activity, acting on paired donors, with incorporation or reduction of molecular oxygen"/>
    <property type="evidence" value="ECO:0007669"/>
    <property type="project" value="InterPro"/>
</dbReference>
<dbReference type="Pfam" id="PF00067">
    <property type="entry name" value="p450"/>
    <property type="match status" value="1"/>
</dbReference>
<dbReference type="PANTHER" id="PTHR24305">
    <property type="entry name" value="CYTOCHROME P450"/>
    <property type="match status" value="1"/>
</dbReference>
<evidence type="ECO:0000256" key="1">
    <source>
        <dbReference type="ARBA" id="ARBA00001971"/>
    </source>
</evidence>
<evidence type="ECO:0000256" key="13">
    <source>
        <dbReference type="PIRSR" id="PIRSR602401-1"/>
    </source>
</evidence>
<dbReference type="InterPro" id="IPR002401">
    <property type="entry name" value="Cyt_P450_E_grp-I"/>
</dbReference>
<accession>A0A5C3QXW4</accession>
<evidence type="ECO:0000256" key="9">
    <source>
        <dbReference type="ARBA" id="ARBA00023002"/>
    </source>
</evidence>
<evidence type="ECO:0000256" key="7">
    <source>
        <dbReference type="ARBA" id="ARBA00022723"/>
    </source>
</evidence>
<evidence type="ECO:0000256" key="12">
    <source>
        <dbReference type="ARBA" id="ARBA00023136"/>
    </source>
</evidence>
<dbReference type="GO" id="GO:0020037">
    <property type="term" value="F:heme binding"/>
    <property type="evidence" value="ECO:0007669"/>
    <property type="project" value="InterPro"/>
</dbReference>
<keyword evidence="10 13" id="KW-0408">Iron</keyword>
<keyword evidence="7 13" id="KW-0479">Metal-binding</keyword>
<evidence type="ECO:0000313" key="14">
    <source>
        <dbReference type="EMBL" id="TFL05249.1"/>
    </source>
</evidence>
<dbReference type="GO" id="GO:0004497">
    <property type="term" value="F:monooxygenase activity"/>
    <property type="evidence" value="ECO:0007669"/>
    <property type="project" value="UniProtKB-KW"/>
</dbReference>
<sequence>MPFHDMLVDRYGGIVKIRGFFGTEQLYISDPRALQSIILKDQESFDETSVFLETNKVIFGPGLVSTAGHQHKRQRKIVFPVFSVAHLKGLTPVFYEVAERVGAFTAPTFSNVLADVIDTEASRNEDSVIDMADWMARAALETVGQTILGYSFDPLDSPHNNQYTSAIKDLIPTLFKLSLVRQLAPFLTRLGSRDFRRTLVEWTPVPAVQAVKGMSDVMYDTARGLLRQKQEEVKRGVVQDRKSVIGALLKANDEASAADKMDEDELIGQITVLIFGAQDTTASSLTRLLHTLSLHPEVQDKLRNEVAEAVSEGGRLEYDAVMSLPWLDAVLKETMRLYPPVPFVRRTTLKEQAVPLADTSNLPAQIKDAGSVTIPAGTIFFTSIAGANRLESVWGGDAREWKPERWLQGDRAAVTGVERLPGIYSGIMSFLGGERACVGYKFAQLEIKILLVTLLQRFRFAPTKQNGEIVWNLSQILSPSVRTQDGKERKGMPLGVERVI</sequence>
<keyword evidence="15" id="KW-1185">Reference proteome</keyword>
<keyword evidence="11" id="KW-0503">Monooxygenase</keyword>
<keyword evidence="12" id="KW-0472">Membrane</keyword>
<dbReference type="InterPro" id="IPR036396">
    <property type="entry name" value="Cyt_P450_sf"/>
</dbReference>
<dbReference type="PRINTS" id="PR00385">
    <property type="entry name" value="P450"/>
</dbReference>
<proteinExistence type="inferred from homology"/>
<dbReference type="CDD" id="cd11069">
    <property type="entry name" value="CYP_FUM15-like"/>
    <property type="match status" value="1"/>
</dbReference>
<keyword evidence="9" id="KW-0560">Oxidoreductase</keyword>
<protein>
    <submittedName>
        <fullName evidence="14">Cytochrome P450</fullName>
    </submittedName>
</protein>
<comment type="pathway">
    <text evidence="3">Secondary metabolite biosynthesis; terpenoid biosynthesis.</text>
</comment>
<dbReference type="OrthoDB" id="1470350at2759"/>
<evidence type="ECO:0000313" key="15">
    <source>
        <dbReference type="Proteomes" id="UP000305067"/>
    </source>
</evidence>
<evidence type="ECO:0000256" key="11">
    <source>
        <dbReference type="ARBA" id="ARBA00023033"/>
    </source>
</evidence>
<evidence type="ECO:0000256" key="6">
    <source>
        <dbReference type="ARBA" id="ARBA00022692"/>
    </source>
</evidence>
<reference evidence="14 15" key="1">
    <citation type="journal article" date="2019" name="Nat. Ecol. Evol.">
        <title>Megaphylogeny resolves global patterns of mushroom evolution.</title>
        <authorList>
            <person name="Varga T."/>
            <person name="Krizsan K."/>
            <person name="Foldi C."/>
            <person name="Dima B."/>
            <person name="Sanchez-Garcia M."/>
            <person name="Sanchez-Ramirez S."/>
            <person name="Szollosi G.J."/>
            <person name="Szarkandi J.G."/>
            <person name="Papp V."/>
            <person name="Albert L."/>
            <person name="Andreopoulos W."/>
            <person name="Angelini C."/>
            <person name="Antonin V."/>
            <person name="Barry K.W."/>
            <person name="Bougher N.L."/>
            <person name="Buchanan P."/>
            <person name="Buyck B."/>
            <person name="Bense V."/>
            <person name="Catcheside P."/>
            <person name="Chovatia M."/>
            <person name="Cooper J."/>
            <person name="Damon W."/>
            <person name="Desjardin D."/>
            <person name="Finy P."/>
            <person name="Geml J."/>
            <person name="Haridas S."/>
            <person name="Hughes K."/>
            <person name="Justo A."/>
            <person name="Karasinski D."/>
            <person name="Kautmanova I."/>
            <person name="Kiss B."/>
            <person name="Kocsube S."/>
            <person name="Kotiranta H."/>
            <person name="LaButti K.M."/>
            <person name="Lechner B.E."/>
            <person name="Liimatainen K."/>
            <person name="Lipzen A."/>
            <person name="Lukacs Z."/>
            <person name="Mihaltcheva S."/>
            <person name="Morgado L.N."/>
            <person name="Niskanen T."/>
            <person name="Noordeloos M.E."/>
            <person name="Ohm R.A."/>
            <person name="Ortiz-Santana B."/>
            <person name="Ovrebo C."/>
            <person name="Racz N."/>
            <person name="Riley R."/>
            <person name="Savchenko A."/>
            <person name="Shiryaev A."/>
            <person name="Soop K."/>
            <person name="Spirin V."/>
            <person name="Szebenyi C."/>
            <person name="Tomsovsky M."/>
            <person name="Tulloss R.E."/>
            <person name="Uehling J."/>
            <person name="Grigoriev I.V."/>
            <person name="Vagvolgyi C."/>
            <person name="Papp T."/>
            <person name="Martin F.M."/>
            <person name="Miettinen O."/>
            <person name="Hibbett D.S."/>
            <person name="Nagy L.G."/>
        </authorList>
    </citation>
    <scope>NUCLEOTIDE SEQUENCE [LARGE SCALE GENOMIC DNA]</scope>
    <source>
        <strain evidence="14 15">CBS 309.79</strain>
    </source>
</reference>
<keyword evidence="8" id="KW-1133">Transmembrane helix</keyword>
<dbReference type="InterPro" id="IPR050121">
    <property type="entry name" value="Cytochrome_P450_monoxygenase"/>
</dbReference>
<evidence type="ECO:0000256" key="4">
    <source>
        <dbReference type="ARBA" id="ARBA00010617"/>
    </source>
</evidence>
<dbReference type="STRING" id="1884261.A0A5C3QXW4"/>
<dbReference type="InterPro" id="IPR001128">
    <property type="entry name" value="Cyt_P450"/>
</dbReference>
<dbReference type="GO" id="GO:0016020">
    <property type="term" value="C:membrane"/>
    <property type="evidence" value="ECO:0007669"/>
    <property type="project" value="UniProtKB-SubCell"/>
</dbReference>
<comment type="subcellular location">
    <subcellularLocation>
        <location evidence="2">Membrane</location>
    </subcellularLocation>
</comment>
<evidence type="ECO:0000256" key="2">
    <source>
        <dbReference type="ARBA" id="ARBA00004370"/>
    </source>
</evidence>
<dbReference type="EMBL" id="ML178817">
    <property type="protein sequence ID" value="TFL05249.1"/>
    <property type="molecule type" value="Genomic_DNA"/>
</dbReference>
<dbReference type="Gene3D" id="1.10.630.10">
    <property type="entry name" value="Cytochrome P450"/>
    <property type="match status" value="1"/>
</dbReference>
<evidence type="ECO:0000256" key="3">
    <source>
        <dbReference type="ARBA" id="ARBA00004721"/>
    </source>
</evidence>
<evidence type="ECO:0000256" key="10">
    <source>
        <dbReference type="ARBA" id="ARBA00023004"/>
    </source>
</evidence>
<gene>
    <name evidence="14" type="ORF">BDV98DRAFT_634486</name>
</gene>
<dbReference type="Proteomes" id="UP000305067">
    <property type="component" value="Unassembled WGS sequence"/>
</dbReference>
<evidence type="ECO:0000256" key="8">
    <source>
        <dbReference type="ARBA" id="ARBA00022989"/>
    </source>
</evidence>
<comment type="cofactor">
    <cofactor evidence="1 13">
        <name>heme</name>
        <dbReference type="ChEBI" id="CHEBI:30413"/>
    </cofactor>
</comment>
<feature type="binding site" description="axial binding residue" evidence="13">
    <location>
        <position position="437"/>
    </location>
    <ligand>
        <name>heme</name>
        <dbReference type="ChEBI" id="CHEBI:30413"/>
    </ligand>
    <ligandPart>
        <name>Fe</name>
        <dbReference type="ChEBI" id="CHEBI:18248"/>
    </ligandPart>
</feature>
<evidence type="ECO:0000256" key="5">
    <source>
        <dbReference type="ARBA" id="ARBA00022617"/>
    </source>
</evidence>
<dbReference type="AlphaFoldDB" id="A0A5C3QXW4"/>
<dbReference type="SUPFAM" id="SSF48264">
    <property type="entry name" value="Cytochrome P450"/>
    <property type="match status" value="1"/>
</dbReference>
<dbReference type="GO" id="GO:0005506">
    <property type="term" value="F:iron ion binding"/>
    <property type="evidence" value="ECO:0007669"/>
    <property type="project" value="InterPro"/>
</dbReference>
<name>A0A5C3QXW4_9AGAR</name>
<organism evidence="14 15">
    <name type="scientific">Pterulicium gracile</name>
    <dbReference type="NCBI Taxonomy" id="1884261"/>
    <lineage>
        <taxon>Eukaryota</taxon>
        <taxon>Fungi</taxon>
        <taxon>Dikarya</taxon>
        <taxon>Basidiomycota</taxon>
        <taxon>Agaricomycotina</taxon>
        <taxon>Agaricomycetes</taxon>
        <taxon>Agaricomycetidae</taxon>
        <taxon>Agaricales</taxon>
        <taxon>Pleurotineae</taxon>
        <taxon>Pterulaceae</taxon>
        <taxon>Pterulicium</taxon>
    </lineage>
</organism>
<dbReference type="PANTHER" id="PTHR24305:SF166">
    <property type="entry name" value="CYTOCHROME P450 12A4, MITOCHONDRIAL-RELATED"/>
    <property type="match status" value="1"/>
</dbReference>